<feature type="domain" description="Type I restriction enzyme HindI endonuclease subunit-like C-terminal" evidence="2">
    <location>
        <begin position="1"/>
        <end position="159"/>
    </location>
</feature>
<protein>
    <recommendedName>
        <fullName evidence="2">Type I restriction enzyme HindI endonuclease subunit-like C-terminal domain-containing protein</fullName>
    </recommendedName>
</protein>
<evidence type="ECO:0000256" key="1">
    <source>
        <dbReference type="ARBA" id="ARBA00022747"/>
    </source>
</evidence>
<dbReference type="PANTHER" id="PTHR30195">
    <property type="entry name" value="TYPE I SITE-SPECIFIC DEOXYRIBONUCLEASE PROTEIN SUBUNIT M AND R"/>
    <property type="match status" value="1"/>
</dbReference>
<dbReference type="Pfam" id="PF11867">
    <property type="entry name" value="T1RH-like_C"/>
    <property type="match status" value="1"/>
</dbReference>
<sequence>LEVLQKLLNDEIKTRARKNLVQSRSFAEMLERTIRRYQNRTIEAAQVILELIELAKEMREAKSRGEKLGLTEDEVAFYDALEVNDSAVKVLGDETLKTIAQGLVEAVRRNVTIDWTVRESARAKLRTAVRRLLRKYGYPPDKQEKATLTVLEQAELLCKDWAS</sequence>
<dbReference type="GO" id="GO:0009307">
    <property type="term" value="P:DNA restriction-modification system"/>
    <property type="evidence" value="ECO:0007669"/>
    <property type="project" value="UniProtKB-KW"/>
</dbReference>
<reference evidence="3" key="1">
    <citation type="journal article" date="2014" name="Front. Microbiol.">
        <title>High frequency of phylogenetically diverse reductive dehalogenase-homologous genes in deep subseafloor sedimentary metagenomes.</title>
        <authorList>
            <person name="Kawai M."/>
            <person name="Futagami T."/>
            <person name="Toyoda A."/>
            <person name="Takaki Y."/>
            <person name="Nishi S."/>
            <person name="Hori S."/>
            <person name="Arai W."/>
            <person name="Tsubouchi T."/>
            <person name="Morono Y."/>
            <person name="Uchiyama I."/>
            <person name="Ito T."/>
            <person name="Fujiyama A."/>
            <person name="Inagaki F."/>
            <person name="Takami H."/>
        </authorList>
    </citation>
    <scope>NUCLEOTIDE SEQUENCE</scope>
    <source>
        <strain evidence="3">Expedition CK06-06</strain>
    </source>
</reference>
<dbReference type="AlphaFoldDB" id="X1VHX3"/>
<evidence type="ECO:0000259" key="2">
    <source>
        <dbReference type="Pfam" id="PF11867"/>
    </source>
</evidence>
<dbReference type="InterPro" id="IPR051268">
    <property type="entry name" value="Type-I_R_enzyme_R_subunit"/>
</dbReference>
<keyword evidence="1" id="KW-0680">Restriction system</keyword>
<name>X1VHX3_9ZZZZ</name>
<evidence type="ECO:0000313" key="3">
    <source>
        <dbReference type="EMBL" id="GAJ14561.1"/>
    </source>
</evidence>
<dbReference type="PANTHER" id="PTHR30195:SF15">
    <property type="entry name" value="TYPE I RESTRICTION ENZYME HINDI ENDONUCLEASE SUBUNIT"/>
    <property type="match status" value="1"/>
</dbReference>
<organism evidence="3">
    <name type="scientific">marine sediment metagenome</name>
    <dbReference type="NCBI Taxonomy" id="412755"/>
    <lineage>
        <taxon>unclassified sequences</taxon>
        <taxon>metagenomes</taxon>
        <taxon>ecological metagenomes</taxon>
    </lineage>
</organism>
<accession>X1VHX3</accession>
<feature type="non-terminal residue" evidence="3">
    <location>
        <position position="1"/>
    </location>
</feature>
<proteinExistence type="predicted"/>
<dbReference type="EMBL" id="BARW01026001">
    <property type="protein sequence ID" value="GAJ14561.1"/>
    <property type="molecule type" value="Genomic_DNA"/>
</dbReference>
<comment type="caution">
    <text evidence="3">The sequence shown here is derived from an EMBL/GenBank/DDBJ whole genome shotgun (WGS) entry which is preliminary data.</text>
</comment>
<gene>
    <name evidence="3" type="ORF">S12H4_42482</name>
</gene>
<dbReference type="InterPro" id="IPR021810">
    <property type="entry name" value="T1RH-like_C"/>
</dbReference>